<accession>A0AAV3TAA9</accession>
<dbReference type="AlphaFoldDB" id="A0AAV3TAA9"/>
<evidence type="ECO:0000256" key="1">
    <source>
        <dbReference type="SAM" id="MobiDB-lite"/>
    </source>
</evidence>
<feature type="region of interest" description="Disordered" evidence="1">
    <location>
        <begin position="1"/>
        <end position="56"/>
    </location>
</feature>
<keyword evidence="3" id="KW-1185">Reference proteome</keyword>
<reference evidence="2 3" key="1">
    <citation type="journal article" date="2019" name="Int. J. Syst. Evol. Microbiol.">
        <title>The Global Catalogue of Microorganisms (GCM) 10K type strain sequencing project: providing services to taxonomists for standard genome sequencing and annotation.</title>
        <authorList>
            <consortium name="The Broad Institute Genomics Platform"/>
            <consortium name="The Broad Institute Genome Sequencing Center for Infectious Disease"/>
            <person name="Wu L."/>
            <person name="Ma J."/>
        </authorList>
    </citation>
    <scope>NUCLEOTIDE SEQUENCE [LARGE SCALE GENOMIC DNA]</scope>
    <source>
        <strain evidence="2 3">JCM 16328</strain>
    </source>
</reference>
<dbReference type="RefSeq" id="WP_343773750.1">
    <property type="nucleotide sequence ID" value="NZ_BAAADV010000003.1"/>
</dbReference>
<dbReference type="Proteomes" id="UP001500420">
    <property type="component" value="Unassembled WGS sequence"/>
</dbReference>
<evidence type="ECO:0000313" key="3">
    <source>
        <dbReference type="Proteomes" id="UP001500420"/>
    </source>
</evidence>
<feature type="region of interest" description="Disordered" evidence="1">
    <location>
        <begin position="74"/>
        <end position="95"/>
    </location>
</feature>
<comment type="caution">
    <text evidence="2">The sequence shown here is derived from an EMBL/GenBank/DDBJ whole genome shotgun (WGS) entry which is preliminary data.</text>
</comment>
<gene>
    <name evidence="2" type="ORF">GCM10009020_18910</name>
</gene>
<evidence type="ECO:0000313" key="2">
    <source>
        <dbReference type="EMBL" id="GAA0672426.1"/>
    </source>
</evidence>
<dbReference type="EMBL" id="BAAADV010000003">
    <property type="protein sequence ID" value="GAA0672426.1"/>
    <property type="molecule type" value="Genomic_DNA"/>
</dbReference>
<proteinExistence type="predicted"/>
<protein>
    <submittedName>
        <fullName evidence="2">Uncharacterized protein</fullName>
    </submittedName>
</protein>
<organism evidence="2 3">
    <name type="scientific">Natronoarchaeum mannanilyticum</name>
    <dbReference type="NCBI Taxonomy" id="926360"/>
    <lineage>
        <taxon>Archaea</taxon>
        <taxon>Methanobacteriati</taxon>
        <taxon>Methanobacteriota</taxon>
        <taxon>Stenosarchaea group</taxon>
        <taxon>Halobacteria</taxon>
        <taxon>Halobacteriales</taxon>
        <taxon>Natronoarchaeaceae</taxon>
    </lineage>
</organism>
<sequence>MTDERKRLTIDGAASIDAEPGDIDAVDPEAIAALHDDPTADGTTADDEPLADAGPTPERFAEFVEDVDAGRVAAADGAEENVPIDASMDDLFADR</sequence>
<name>A0AAV3TAA9_9EURY</name>